<evidence type="ECO:0000313" key="5">
    <source>
        <dbReference type="Proteomes" id="UP000694416"/>
    </source>
</evidence>
<keyword evidence="5" id="KW-1185">Reference proteome</keyword>
<feature type="compositionally biased region" description="Low complexity" evidence="3">
    <location>
        <begin position="208"/>
        <end position="219"/>
    </location>
</feature>
<evidence type="ECO:0000256" key="1">
    <source>
        <dbReference type="ARBA" id="ARBA00011069"/>
    </source>
</evidence>
<evidence type="ECO:0000256" key="2">
    <source>
        <dbReference type="ARBA" id="ARBA00014454"/>
    </source>
</evidence>
<feature type="compositionally biased region" description="Low complexity" evidence="3">
    <location>
        <begin position="226"/>
        <end position="253"/>
    </location>
</feature>
<dbReference type="Ensembl" id="ENSPTET00000003191.1">
    <property type="protein sequence ID" value="ENSPTEP00000002102.1"/>
    <property type="gene ID" value="ENSPTEG00000002420.1"/>
</dbReference>
<evidence type="ECO:0000313" key="4">
    <source>
        <dbReference type="Ensembl" id="ENSPTEP00000002102.1"/>
    </source>
</evidence>
<feature type="compositionally biased region" description="Low complexity" evidence="3">
    <location>
        <begin position="288"/>
        <end position="303"/>
    </location>
</feature>
<feature type="compositionally biased region" description="Basic and acidic residues" evidence="3">
    <location>
        <begin position="304"/>
        <end position="315"/>
    </location>
</feature>
<comment type="similarity">
    <text evidence="1">Belongs to the CWC26 family.</text>
</comment>
<dbReference type="Pfam" id="PF09736">
    <property type="entry name" value="Bud13"/>
    <property type="match status" value="1"/>
</dbReference>
<protein>
    <recommendedName>
        <fullName evidence="2">BUD13 homolog</fullName>
    </recommendedName>
</protein>
<reference evidence="4" key="2">
    <citation type="submission" date="2025-09" db="UniProtKB">
        <authorList>
            <consortium name="Ensembl"/>
        </authorList>
    </citation>
    <scope>IDENTIFICATION</scope>
</reference>
<feature type="region of interest" description="Disordered" evidence="3">
    <location>
        <begin position="204"/>
        <end position="315"/>
    </location>
</feature>
<evidence type="ECO:0000256" key="3">
    <source>
        <dbReference type="SAM" id="MobiDB-lite"/>
    </source>
</evidence>
<organism evidence="4 5">
    <name type="scientific">Piliocolobus tephrosceles</name>
    <name type="common">Ugandan red Colobus</name>
    <dbReference type="NCBI Taxonomy" id="591936"/>
    <lineage>
        <taxon>Eukaryota</taxon>
        <taxon>Metazoa</taxon>
        <taxon>Chordata</taxon>
        <taxon>Craniata</taxon>
        <taxon>Vertebrata</taxon>
        <taxon>Euteleostomi</taxon>
        <taxon>Mammalia</taxon>
        <taxon>Eutheria</taxon>
        <taxon>Euarchontoglires</taxon>
        <taxon>Primates</taxon>
        <taxon>Haplorrhini</taxon>
        <taxon>Catarrhini</taxon>
        <taxon>Cercopithecidae</taxon>
        <taxon>Colobinae</taxon>
        <taxon>Piliocolobus</taxon>
    </lineage>
</organism>
<sequence>MEEYLRNKYLKTETKKKKKNAKSNIKIYDNEDDERNVYNNKKRKRTKINLDINDDKSDSVYYGMDENSDSNSDVPITVTNEETMDILQLSKENKKKILNTLNNNIVSNLFENTYDDSKKKLVKSNKIKKAIKHKNDINYILKKKHHNTDERKESSQNVECWIIKNDSKSGSKKYDTECKYHFGMNDREKKKLREDCIKVKEHSKCGDNIDSNSSSSDLSIPRKGVSRTPSSSSSTKRSRSNDSSSSSDLSIPRKGVRRTPSSSNNGNSSSNSSSSSSSDSGRGRRRLSISISKNSNKRNNYSSKENKKKDDIHDTIYRNKDGQIISKEEWINNKTMSMGKNKNKRKKVDSRKILKSDWCTGLTQKKIREDILKHNEKMITKKNIIKYDYDSDYDKELKMRKRKEDPMNIYLDDSEKGENIEEDKKMKCTYQSPYNRFTISAGYRWDGVIRGNGFEERRYKARLLQQHQQKLAYMNNVSDL</sequence>
<dbReference type="InterPro" id="IPR051112">
    <property type="entry name" value="CWC26_splicing_factor"/>
</dbReference>
<dbReference type="PANTHER" id="PTHR31809:SF0">
    <property type="entry name" value="BUD13 HOMOLOG"/>
    <property type="match status" value="1"/>
</dbReference>
<dbReference type="GO" id="GO:0070274">
    <property type="term" value="C:RES complex"/>
    <property type="evidence" value="ECO:0007669"/>
    <property type="project" value="TreeGrafter"/>
</dbReference>
<accession>A0A8C9LHB0</accession>
<dbReference type="AlphaFoldDB" id="A0A8C9LHB0"/>
<dbReference type="GO" id="GO:0005684">
    <property type="term" value="C:U2-type spliceosomal complex"/>
    <property type="evidence" value="ECO:0007669"/>
    <property type="project" value="TreeGrafter"/>
</dbReference>
<dbReference type="InterPro" id="IPR018609">
    <property type="entry name" value="Bud13"/>
</dbReference>
<reference evidence="4" key="1">
    <citation type="submission" date="2025-08" db="UniProtKB">
        <authorList>
            <consortium name="Ensembl"/>
        </authorList>
    </citation>
    <scope>IDENTIFICATION</scope>
</reference>
<dbReference type="GO" id="GO:0000398">
    <property type="term" value="P:mRNA splicing, via spliceosome"/>
    <property type="evidence" value="ECO:0007669"/>
    <property type="project" value="TreeGrafter"/>
</dbReference>
<feature type="compositionally biased region" description="Low complexity" evidence="3">
    <location>
        <begin position="261"/>
        <end position="280"/>
    </location>
</feature>
<dbReference type="Proteomes" id="UP000694416">
    <property type="component" value="Unplaced"/>
</dbReference>
<name>A0A8C9LHB0_9PRIM</name>
<proteinExistence type="inferred from homology"/>
<dbReference type="GO" id="GO:0003723">
    <property type="term" value="F:RNA binding"/>
    <property type="evidence" value="ECO:0007669"/>
    <property type="project" value="TreeGrafter"/>
</dbReference>
<dbReference type="PANTHER" id="PTHR31809">
    <property type="entry name" value="BUD13 HOMOLOG"/>
    <property type="match status" value="1"/>
</dbReference>